<evidence type="ECO:0000313" key="20">
    <source>
        <dbReference type="Proteomes" id="UP000288096"/>
    </source>
</evidence>
<evidence type="ECO:0000256" key="6">
    <source>
        <dbReference type="ARBA" id="ARBA00022806"/>
    </source>
</evidence>
<feature type="binding site" evidence="16">
    <location>
        <begin position="22"/>
        <end position="29"/>
    </location>
    <ligand>
        <name>ATP</name>
        <dbReference type="ChEBI" id="CHEBI:30616"/>
    </ligand>
</feature>
<dbReference type="EC" id="5.6.2.4" evidence="14"/>
<keyword evidence="20" id="KW-1185">Reference proteome</keyword>
<evidence type="ECO:0000256" key="9">
    <source>
        <dbReference type="ARBA" id="ARBA00022842"/>
    </source>
</evidence>
<dbReference type="Gene3D" id="3.40.50.300">
    <property type="entry name" value="P-loop containing nucleotide triphosphate hydrolases"/>
    <property type="match status" value="2"/>
</dbReference>
<dbReference type="SUPFAM" id="SSF52540">
    <property type="entry name" value="P-loop containing nucleoside triphosphate hydrolases"/>
    <property type="match status" value="1"/>
</dbReference>
<keyword evidence="7" id="KW-0269">Exonuclease</keyword>
<dbReference type="InterPro" id="IPR011604">
    <property type="entry name" value="PDDEXK-like_dom_sf"/>
</dbReference>
<comment type="caution">
    <text evidence="19">The sequence shown here is derived from an EMBL/GenBank/DDBJ whole genome shotgun (WGS) entry which is preliminary data.</text>
</comment>
<dbReference type="CDD" id="cd22352">
    <property type="entry name" value="RecB_C-like"/>
    <property type="match status" value="1"/>
</dbReference>
<dbReference type="PROSITE" id="PS51217">
    <property type="entry name" value="UVRD_HELICASE_CTER"/>
    <property type="match status" value="1"/>
</dbReference>
<dbReference type="Proteomes" id="UP000288096">
    <property type="component" value="Unassembled WGS sequence"/>
</dbReference>
<dbReference type="GO" id="GO:0043138">
    <property type="term" value="F:3'-5' DNA helicase activity"/>
    <property type="evidence" value="ECO:0007669"/>
    <property type="project" value="UniProtKB-EC"/>
</dbReference>
<dbReference type="GO" id="GO:0016887">
    <property type="term" value="F:ATP hydrolysis activity"/>
    <property type="evidence" value="ECO:0007669"/>
    <property type="project" value="RHEA"/>
</dbReference>
<dbReference type="AlphaFoldDB" id="A0A401FYM2"/>
<keyword evidence="12" id="KW-0413">Isomerase</keyword>
<evidence type="ECO:0000259" key="18">
    <source>
        <dbReference type="PROSITE" id="PS51217"/>
    </source>
</evidence>
<keyword evidence="6 16" id="KW-0347">Helicase</keyword>
<dbReference type="PROSITE" id="PS51198">
    <property type="entry name" value="UVRD_HELICASE_ATP_BIND"/>
    <property type="match status" value="1"/>
</dbReference>
<dbReference type="InterPro" id="IPR027417">
    <property type="entry name" value="P-loop_NTPase"/>
</dbReference>
<dbReference type="RefSeq" id="WP_124329259.1">
    <property type="nucleotide sequence ID" value="NZ_BEXT01000001.1"/>
</dbReference>
<dbReference type="InterPro" id="IPR004586">
    <property type="entry name" value="RecB"/>
</dbReference>
<dbReference type="GO" id="GO:0008854">
    <property type="term" value="F:exodeoxyribonuclease V activity"/>
    <property type="evidence" value="ECO:0007669"/>
    <property type="project" value="InterPro"/>
</dbReference>
<dbReference type="SUPFAM" id="SSF52980">
    <property type="entry name" value="Restriction endonuclease-like"/>
    <property type="match status" value="1"/>
</dbReference>
<reference evidence="20" key="1">
    <citation type="submission" date="2017-11" db="EMBL/GenBank/DDBJ databases">
        <authorList>
            <person name="Watanabe M."/>
            <person name="Kojima H."/>
        </authorList>
    </citation>
    <scope>NUCLEOTIDE SEQUENCE [LARGE SCALE GENOMIC DNA]</scope>
    <source>
        <strain evidence="20">Tokyo 01</strain>
    </source>
</reference>
<keyword evidence="10" id="KW-0238">DNA-binding</keyword>
<dbReference type="InterPro" id="IPR011335">
    <property type="entry name" value="Restrct_endonuc-II-like"/>
</dbReference>
<gene>
    <name evidence="19" type="ORF">DENIS_3009</name>
</gene>
<keyword evidence="2" id="KW-0479">Metal-binding</keyword>
<protein>
    <recommendedName>
        <fullName evidence="14">DNA 3'-5' helicase</fullName>
        <ecNumber evidence="14">5.6.2.4</ecNumber>
    </recommendedName>
</protein>
<evidence type="ECO:0000256" key="1">
    <source>
        <dbReference type="ARBA" id="ARBA00022722"/>
    </source>
</evidence>
<organism evidence="19 20">
    <name type="scientific">Desulfonema ishimotonii</name>
    <dbReference type="NCBI Taxonomy" id="45657"/>
    <lineage>
        <taxon>Bacteria</taxon>
        <taxon>Pseudomonadati</taxon>
        <taxon>Thermodesulfobacteriota</taxon>
        <taxon>Desulfobacteria</taxon>
        <taxon>Desulfobacterales</taxon>
        <taxon>Desulfococcaceae</taxon>
        <taxon>Desulfonema</taxon>
    </lineage>
</organism>
<dbReference type="InterPro" id="IPR000212">
    <property type="entry name" value="DNA_helicase_UvrD/REP"/>
</dbReference>
<keyword evidence="5 16" id="KW-0378">Hydrolase</keyword>
<keyword evidence="1" id="KW-0540">Nuclease</keyword>
<evidence type="ECO:0000313" key="19">
    <source>
        <dbReference type="EMBL" id="GBC62046.1"/>
    </source>
</evidence>
<evidence type="ECO:0000256" key="7">
    <source>
        <dbReference type="ARBA" id="ARBA00022839"/>
    </source>
</evidence>
<reference evidence="20" key="2">
    <citation type="submission" date="2019-01" db="EMBL/GenBank/DDBJ databases">
        <title>Genome sequence of Desulfonema ishimotonii strain Tokyo 01.</title>
        <authorList>
            <person name="Fukui M."/>
        </authorList>
    </citation>
    <scope>NUCLEOTIDE SEQUENCE [LARGE SCALE GENOMIC DNA]</scope>
    <source>
        <strain evidence="20">Tokyo 01</strain>
    </source>
</reference>
<evidence type="ECO:0000256" key="16">
    <source>
        <dbReference type="PROSITE-ProRule" id="PRU00560"/>
    </source>
</evidence>
<evidence type="ECO:0000256" key="14">
    <source>
        <dbReference type="ARBA" id="ARBA00034808"/>
    </source>
</evidence>
<dbReference type="Gene3D" id="3.90.320.10">
    <property type="match status" value="1"/>
</dbReference>
<accession>A0A401FYM2</accession>
<dbReference type="Gene3D" id="1.10.486.10">
    <property type="entry name" value="PCRA, domain 4"/>
    <property type="match status" value="1"/>
</dbReference>
<evidence type="ECO:0000256" key="15">
    <source>
        <dbReference type="ARBA" id="ARBA00048988"/>
    </source>
</evidence>
<keyword evidence="11" id="KW-0234">DNA repair</keyword>
<dbReference type="OrthoDB" id="9810135at2"/>
<dbReference type="GO" id="GO:0005524">
    <property type="term" value="F:ATP binding"/>
    <property type="evidence" value="ECO:0007669"/>
    <property type="project" value="UniProtKB-UniRule"/>
</dbReference>
<dbReference type="Pfam" id="PF13361">
    <property type="entry name" value="UvrD_C"/>
    <property type="match status" value="2"/>
</dbReference>
<dbReference type="PANTHER" id="PTHR11070">
    <property type="entry name" value="UVRD / RECB / PCRA DNA HELICASE FAMILY MEMBER"/>
    <property type="match status" value="1"/>
</dbReference>
<evidence type="ECO:0000256" key="11">
    <source>
        <dbReference type="ARBA" id="ARBA00023204"/>
    </source>
</evidence>
<evidence type="ECO:0000256" key="12">
    <source>
        <dbReference type="ARBA" id="ARBA00023235"/>
    </source>
</evidence>
<comment type="catalytic activity">
    <reaction evidence="15">
        <text>ATP + H2O = ADP + phosphate + H(+)</text>
        <dbReference type="Rhea" id="RHEA:13065"/>
        <dbReference type="ChEBI" id="CHEBI:15377"/>
        <dbReference type="ChEBI" id="CHEBI:15378"/>
        <dbReference type="ChEBI" id="CHEBI:30616"/>
        <dbReference type="ChEBI" id="CHEBI:43474"/>
        <dbReference type="ChEBI" id="CHEBI:456216"/>
        <dbReference type="EC" id="5.6.2.4"/>
    </reaction>
</comment>
<dbReference type="GO" id="GO:0000725">
    <property type="term" value="P:recombinational repair"/>
    <property type="evidence" value="ECO:0007669"/>
    <property type="project" value="TreeGrafter"/>
</dbReference>
<sequence length="1198" mass="134609">MKKTEQFKPSETELKGTNLIEASAGTGKTYTIAAIFLRLVLEQEMKVNEILVVTFTEAATGELKDRIRTRLREAADLFSGQATEDPFLNKLLKRHMEKGEQEQGEKRLRDAISDFDESAIFTIHGFCKRMLHENAFESGTLFDTELVADQEGIKREIVEDFWRLHFYDASPLFVRYVIRKTGPSGLMTLLGNRFSQPDLSLIPRPDAPDSSPQEADFESCFAKLSEAWPAARDAVSAILKEDKGLNRNKYRKNSVESWIAETDLLLGSRTPDPCLFDKFEKFTPSGLADGTKKGQAVPSHPFFDLCGEFSAAQQALTAVFETRLMALKVALFEYVRQKMRGRKRASNIQSFDDLLLNLYEALHREGGDTLAGKIREKYRAALIDEFQDTDPVQYDIFKTVFQVPGHVLFLIGDPKQAVYGFRGADIFAYMTAAAHADARYTLGTNWRSDPDLIRAVNTVFQRNNRAFVYEEIPFEAVAAPPEKAREMLTFSGSPEPPLQIWAVNAAAVSGTDKPLKKEDAQRRIVRATASEIARLLEMGKTGAARLDDRPLKPGDIAVLVRRNAEADAVQAALFRRNIASVLYSTGDIFDTREALETEQVIGAIAQPRNERLIRAALVTDMIGTDALTLDALSRDEAAWEKWLVMFSEYRRLWEKHGFIRMFRQFTDQADVLPRLMGLPDGERRATNLLHLGELLHQAEMQKKTGMAGLVKWLSEQRHQTDRREEEHPLRLESDENAVRLVTIHKSKGLEYPVVFCPFTWSGSRSRNNNDPVQFHDEANNRRLTCDLGSDRMADHRILAEKEMLAENLRLLYVALTRARNRCYLVWGRFNTAETSAPAWLLHGSGTDAGDIVGAIEKRFKAFSDTDVQAELEAVRERSGGTIALSPMPQTEGPTCAPAPEETLSLTCRPFSRRIPRDFRVSSFSSLTSGSHLSPDLADYDAVGAPDIAAPETDASARDIFTFPRGGKPGTCLHEIFEHLDFTASGETIAGVVAEKLGKYNFDAAWAPTVSEMVEKVLAAPLTPEIALSRISAGDRISEMGFYFPLSRVTPGRLQAIFRTHGEPDFAPDFPDRIGKLSFSPVQGFMKGFIDMVFRSGDRFYVVDWKSNFLGGTVPDYGPAALKRSMTDAFYVLQYHIYTLALHRYLGRRMPGYEYEKHFGGVFYLFLRGIDPAQGPDFGVFRDRPSPELIRGLERELMA</sequence>
<dbReference type="GO" id="GO:0046872">
    <property type="term" value="F:metal ion binding"/>
    <property type="evidence" value="ECO:0007669"/>
    <property type="project" value="UniProtKB-KW"/>
</dbReference>
<keyword evidence="9" id="KW-0460">Magnesium</keyword>
<feature type="domain" description="UvrD-like helicase ATP-binding" evidence="17">
    <location>
        <begin position="1"/>
        <end position="449"/>
    </location>
</feature>
<evidence type="ECO:0000256" key="8">
    <source>
        <dbReference type="ARBA" id="ARBA00022840"/>
    </source>
</evidence>
<dbReference type="GO" id="GO:0009338">
    <property type="term" value="C:exodeoxyribonuclease V complex"/>
    <property type="evidence" value="ECO:0007669"/>
    <property type="project" value="TreeGrafter"/>
</dbReference>
<evidence type="ECO:0000256" key="4">
    <source>
        <dbReference type="ARBA" id="ARBA00022763"/>
    </source>
</evidence>
<dbReference type="InterPro" id="IPR014016">
    <property type="entry name" value="UvrD-like_ATP-bd"/>
</dbReference>
<dbReference type="NCBIfam" id="TIGR00609">
    <property type="entry name" value="recB"/>
    <property type="match status" value="1"/>
</dbReference>
<feature type="domain" description="UvrD-like helicase C-terminal" evidence="18">
    <location>
        <begin position="479"/>
        <end position="748"/>
    </location>
</feature>
<dbReference type="InterPro" id="IPR014017">
    <property type="entry name" value="DNA_helicase_UvrD-like_C"/>
</dbReference>
<evidence type="ECO:0000256" key="5">
    <source>
        <dbReference type="ARBA" id="ARBA00022801"/>
    </source>
</evidence>
<dbReference type="GO" id="GO:0003677">
    <property type="term" value="F:DNA binding"/>
    <property type="evidence" value="ECO:0007669"/>
    <property type="project" value="UniProtKB-KW"/>
</dbReference>
<evidence type="ECO:0000256" key="13">
    <source>
        <dbReference type="ARBA" id="ARBA00034617"/>
    </source>
</evidence>
<evidence type="ECO:0000256" key="3">
    <source>
        <dbReference type="ARBA" id="ARBA00022741"/>
    </source>
</evidence>
<dbReference type="PANTHER" id="PTHR11070:SF23">
    <property type="entry name" value="RECBCD ENZYME SUBUNIT RECB"/>
    <property type="match status" value="1"/>
</dbReference>
<evidence type="ECO:0000259" key="17">
    <source>
        <dbReference type="PROSITE" id="PS51198"/>
    </source>
</evidence>
<comment type="catalytic activity">
    <reaction evidence="13">
        <text>Couples ATP hydrolysis with the unwinding of duplex DNA by translocating in the 3'-5' direction.</text>
        <dbReference type="EC" id="5.6.2.4"/>
    </reaction>
</comment>
<proteinExistence type="inferred from homology"/>
<keyword evidence="4" id="KW-0227">DNA damage</keyword>
<dbReference type="Pfam" id="PF00580">
    <property type="entry name" value="UvrD-helicase"/>
    <property type="match status" value="1"/>
</dbReference>
<dbReference type="EMBL" id="BEXT01000001">
    <property type="protein sequence ID" value="GBC62046.1"/>
    <property type="molecule type" value="Genomic_DNA"/>
</dbReference>
<name>A0A401FYM2_9BACT</name>
<dbReference type="GO" id="GO:0005829">
    <property type="term" value="C:cytosol"/>
    <property type="evidence" value="ECO:0007669"/>
    <property type="project" value="TreeGrafter"/>
</dbReference>
<keyword evidence="8 16" id="KW-0067">ATP-binding</keyword>
<evidence type="ECO:0000256" key="10">
    <source>
        <dbReference type="ARBA" id="ARBA00023125"/>
    </source>
</evidence>
<dbReference type="Gene3D" id="1.10.3170.10">
    <property type="entry name" value="Recbcd, chain B, domain 2"/>
    <property type="match status" value="1"/>
</dbReference>
<keyword evidence="3 16" id="KW-0547">Nucleotide-binding</keyword>
<dbReference type="HAMAP" id="MF_01485">
    <property type="entry name" value="RecB"/>
    <property type="match status" value="1"/>
</dbReference>
<evidence type="ECO:0000256" key="2">
    <source>
        <dbReference type="ARBA" id="ARBA00022723"/>
    </source>
</evidence>